<reference evidence="3" key="2">
    <citation type="journal article" date="2023" name="IMA Fungus">
        <title>Comparative genomic study of the Penicillium genus elucidates a diverse pangenome and 15 lateral gene transfer events.</title>
        <authorList>
            <person name="Petersen C."/>
            <person name="Sorensen T."/>
            <person name="Nielsen M.R."/>
            <person name="Sondergaard T.E."/>
            <person name="Sorensen J.L."/>
            <person name="Fitzpatrick D.A."/>
            <person name="Frisvad J.C."/>
            <person name="Nielsen K.L."/>
        </authorList>
    </citation>
    <scope>NUCLEOTIDE SEQUENCE</scope>
    <source>
        <strain evidence="3">IBT 29677</strain>
    </source>
</reference>
<dbReference type="Gene3D" id="3.30.300.30">
    <property type="match status" value="1"/>
</dbReference>
<dbReference type="InterPro" id="IPR042099">
    <property type="entry name" value="ANL_N_sf"/>
</dbReference>
<dbReference type="InterPro" id="IPR000873">
    <property type="entry name" value="AMP-dep_synth/lig_dom"/>
</dbReference>
<name>A0A9W9W8T7_9EURO</name>
<dbReference type="OrthoDB" id="6614653at2759"/>
<dbReference type="GeneID" id="81366057"/>
<reference evidence="3" key="1">
    <citation type="submission" date="2022-12" db="EMBL/GenBank/DDBJ databases">
        <authorList>
            <person name="Petersen C."/>
        </authorList>
    </citation>
    <scope>NUCLEOTIDE SEQUENCE</scope>
    <source>
        <strain evidence="3">IBT 29677</strain>
    </source>
</reference>
<dbReference type="Pfam" id="PF00501">
    <property type="entry name" value="AMP-binding"/>
    <property type="match status" value="1"/>
</dbReference>
<comment type="caution">
    <text evidence="3">The sequence shown here is derived from an EMBL/GenBank/DDBJ whole genome shotgun (WGS) entry which is preliminary data.</text>
</comment>
<dbReference type="Gene3D" id="3.40.50.12780">
    <property type="entry name" value="N-terminal domain of ligase-like"/>
    <property type="match status" value="1"/>
</dbReference>
<keyword evidence="4" id="KW-1185">Reference proteome</keyword>
<dbReference type="InterPro" id="IPR045851">
    <property type="entry name" value="AMP-bd_C_sf"/>
</dbReference>
<evidence type="ECO:0000313" key="3">
    <source>
        <dbReference type="EMBL" id="KAJ5408557.1"/>
    </source>
</evidence>
<proteinExistence type="inferred from homology"/>
<protein>
    <submittedName>
        <fullName evidence="3">NRPS-like protein biosynthetic cluster</fullName>
    </submittedName>
</protein>
<dbReference type="EMBL" id="JAPZBU010000004">
    <property type="protein sequence ID" value="KAJ5408557.1"/>
    <property type="molecule type" value="Genomic_DNA"/>
</dbReference>
<dbReference type="RefSeq" id="XP_056492872.1">
    <property type="nucleotide sequence ID" value="XM_056627077.1"/>
</dbReference>
<dbReference type="AlphaFoldDB" id="A0A9W9W8T7"/>
<dbReference type="SUPFAM" id="SSF56801">
    <property type="entry name" value="Acetyl-CoA synthetase-like"/>
    <property type="match status" value="1"/>
</dbReference>
<dbReference type="PANTHER" id="PTHR43201">
    <property type="entry name" value="ACYL-COA SYNTHETASE"/>
    <property type="match status" value="1"/>
</dbReference>
<evidence type="ECO:0000259" key="2">
    <source>
        <dbReference type="Pfam" id="PF00501"/>
    </source>
</evidence>
<dbReference type="PANTHER" id="PTHR43201:SF8">
    <property type="entry name" value="ACYL-COA SYNTHETASE FAMILY MEMBER 3"/>
    <property type="match status" value="1"/>
</dbReference>
<dbReference type="GO" id="GO:0031956">
    <property type="term" value="F:medium-chain fatty acid-CoA ligase activity"/>
    <property type="evidence" value="ECO:0007669"/>
    <property type="project" value="TreeGrafter"/>
</dbReference>
<evidence type="ECO:0000313" key="4">
    <source>
        <dbReference type="Proteomes" id="UP001147747"/>
    </source>
</evidence>
<dbReference type="Proteomes" id="UP001147747">
    <property type="component" value="Unassembled WGS sequence"/>
</dbReference>
<organism evidence="3 4">
    <name type="scientific">Penicillium cosmopolitanum</name>
    <dbReference type="NCBI Taxonomy" id="1131564"/>
    <lineage>
        <taxon>Eukaryota</taxon>
        <taxon>Fungi</taxon>
        <taxon>Dikarya</taxon>
        <taxon>Ascomycota</taxon>
        <taxon>Pezizomycotina</taxon>
        <taxon>Eurotiomycetes</taxon>
        <taxon>Eurotiomycetidae</taxon>
        <taxon>Eurotiales</taxon>
        <taxon>Aspergillaceae</taxon>
        <taxon>Penicillium</taxon>
    </lineage>
</organism>
<dbReference type="GO" id="GO:0006631">
    <property type="term" value="P:fatty acid metabolic process"/>
    <property type="evidence" value="ECO:0007669"/>
    <property type="project" value="TreeGrafter"/>
</dbReference>
<comment type="similarity">
    <text evidence="1">Belongs to the ATP-dependent AMP-binding enzyme family.</text>
</comment>
<feature type="domain" description="AMP-dependent synthetase/ligase" evidence="2">
    <location>
        <begin position="79"/>
        <end position="379"/>
    </location>
</feature>
<gene>
    <name evidence="3" type="ORF">N7509_002440</name>
</gene>
<evidence type="ECO:0000256" key="1">
    <source>
        <dbReference type="ARBA" id="ARBA00006432"/>
    </source>
</evidence>
<sequence>MTVTLPFPNETHFRVLLKHCEESSPDDVFFYDSSCGIEANHQQFLQDVYATRQGLLNGLPRVLFNDQDIIHEERPFICLLNQGNYEYIVAAFAVLILGGAVVPLSPNILPEEASHLMKQCQSVVLMAGPSVSDHASAIQQYALSQQQDIHVRSISIHSPQQLIRPSIEEAMIISPERPSMLVFTSGTVGPPKGVVHARRLLDLPYTPAKPGAYLNCISLWTVGAVRLIKHTLYARRIEIIRPDPGILWERLRKGGAAFLAAVIPVWQALMEYFQQNLDHLPAAQREEYLRGLRGLNTAMVTGGTLIRSRLRFWSDLGKPLKLCYGVTELGRICLVTRNEVSVDRNNCLGQPVLGTTIKLSEGDYGELLIKSPNVFMRYLNNPAATKAAFTDDGFYRTGDMVSREDTDYFFHGRASTDFIKYYGYQIPIPALEQQLNELPWVREGYILSMPDERCGYRAAALIRLIKDPNADLQPATFDLPNLRAQLTDKIAAFMLPTALRFLQEEETVPRTISGKIIRRDAARQFFPWARMDVARRRRYRCGWRGHRCVGRVSTGRGIGLGRRCEEDQP</sequence>
<accession>A0A9W9W8T7</accession>